<reference evidence="1" key="2">
    <citation type="submission" date="2020-11" db="EMBL/GenBank/DDBJ databases">
        <authorList>
            <person name="McCartney M.A."/>
            <person name="Auch B."/>
            <person name="Kono T."/>
            <person name="Mallez S."/>
            <person name="Becker A."/>
            <person name="Gohl D.M."/>
            <person name="Silverstein K.A.T."/>
            <person name="Koren S."/>
            <person name="Bechman K.B."/>
            <person name="Herman A."/>
            <person name="Abrahante J.E."/>
            <person name="Garbe J."/>
        </authorList>
    </citation>
    <scope>NUCLEOTIDE SEQUENCE</scope>
    <source>
        <strain evidence="1">Duluth1</strain>
        <tissue evidence="1">Whole animal</tissue>
    </source>
</reference>
<dbReference type="AlphaFoldDB" id="A0A9D4LWY5"/>
<dbReference type="EMBL" id="JAIWYP010000002">
    <property type="protein sequence ID" value="KAH3865399.1"/>
    <property type="molecule type" value="Genomic_DNA"/>
</dbReference>
<organism evidence="1 2">
    <name type="scientific">Dreissena polymorpha</name>
    <name type="common">Zebra mussel</name>
    <name type="synonym">Mytilus polymorpha</name>
    <dbReference type="NCBI Taxonomy" id="45954"/>
    <lineage>
        <taxon>Eukaryota</taxon>
        <taxon>Metazoa</taxon>
        <taxon>Spiralia</taxon>
        <taxon>Lophotrochozoa</taxon>
        <taxon>Mollusca</taxon>
        <taxon>Bivalvia</taxon>
        <taxon>Autobranchia</taxon>
        <taxon>Heteroconchia</taxon>
        <taxon>Euheterodonta</taxon>
        <taxon>Imparidentia</taxon>
        <taxon>Neoheterodontei</taxon>
        <taxon>Myida</taxon>
        <taxon>Dreissenoidea</taxon>
        <taxon>Dreissenidae</taxon>
        <taxon>Dreissena</taxon>
    </lineage>
</organism>
<proteinExistence type="predicted"/>
<dbReference type="Proteomes" id="UP000828390">
    <property type="component" value="Unassembled WGS sequence"/>
</dbReference>
<accession>A0A9D4LWY5</accession>
<comment type="caution">
    <text evidence="1">The sequence shown here is derived from an EMBL/GenBank/DDBJ whole genome shotgun (WGS) entry which is preliminary data.</text>
</comment>
<evidence type="ECO:0000313" key="2">
    <source>
        <dbReference type="Proteomes" id="UP000828390"/>
    </source>
</evidence>
<evidence type="ECO:0000313" key="1">
    <source>
        <dbReference type="EMBL" id="KAH3865399.1"/>
    </source>
</evidence>
<keyword evidence="2" id="KW-1185">Reference proteome</keyword>
<reference evidence="1" key="1">
    <citation type="journal article" date="2019" name="bioRxiv">
        <title>The Genome of the Zebra Mussel, Dreissena polymorpha: A Resource for Invasive Species Research.</title>
        <authorList>
            <person name="McCartney M.A."/>
            <person name="Auch B."/>
            <person name="Kono T."/>
            <person name="Mallez S."/>
            <person name="Zhang Y."/>
            <person name="Obille A."/>
            <person name="Becker A."/>
            <person name="Abrahante J.E."/>
            <person name="Garbe J."/>
            <person name="Badalamenti J.P."/>
            <person name="Herman A."/>
            <person name="Mangelson H."/>
            <person name="Liachko I."/>
            <person name="Sullivan S."/>
            <person name="Sone E.D."/>
            <person name="Koren S."/>
            <person name="Silverstein K.A.T."/>
            <person name="Beckman K.B."/>
            <person name="Gohl D.M."/>
        </authorList>
    </citation>
    <scope>NUCLEOTIDE SEQUENCE</scope>
    <source>
        <strain evidence="1">Duluth1</strain>
        <tissue evidence="1">Whole animal</tissue>
    </source>
</reference>
<protein>
    <submittedName>
        <fullName evidence="1">Uncharacterized protein</fullName>
    </submittedName>
</protein>
<gene>
    <name evidence="1" type="ORF">DPMN_028438</name>
</gene>
<name>A0A9D4LWY5_DREPO</name>
<sequence>MSWLGYEQDIIQARRDAYREWGMLMTARACGAVTMIFSGSKAEGLTRYLESDLDQMLVLNSVICLEDGVNALAFAREITVLRSLSSISYHGHCRLLLERRGRTFPF</sequence>